<gene>
    <name evidence="11" type="ORF">PSFLO_00124</name>
</gene>
<feature type="repeat" description="WD" evidence="8">
    <location>
        <begin position="407"/>
        <end position="439"/>
    </location>
</feature>
<feature type="compositionally biased region" description="Low complexity" evidence="10">
    <location>
        <begin position="1"/>
        <end position="20"/>
    </location>
</feature>
<reference evidence="11 12" key="1">
    <citation type="submission" date="2018-03" db="EMBL/GenBank/DDBJ databases">
        <authorList>
            <person name="Guldener U."/>
        </authorList>
    </citation>
    <scope>NUCLEOTIDE SEQUENCE [LARGE SCALE GENOMIC DNA]</scope>
    <source>
        <strain evidence="11 12">DAOM196992</strain>
    </source>
</reference>
<keyword evidence="2 8" id="KW-0853">WD repeat</keyword>
<evidence type="ECO:0000256" key="2">
    <source>
        <dbReference type="ARBA" id="ARBA00022574"/>
    </source>
</evidence>
<dbReference type="GO" id="GO:0005847">
    <property type="term" value="C:mRNA cleavage and polyadenylation specificity factor complex"/>
    <property type="evidence" value="ECO:0007669"/>
    <property type="project" value="TreeGrafter"/>
</dbReference>
<dbReference type="Gene3D" id="2.130.10.10">
    <property type="entry name" value="YVTN repeat-like/Quinoprotein amine dehydrogenase"/>
    <property type="match status" value="3"/>
</dbReference>
<evidence type="ECO:0000256" key="7">
    <source>
        <dbReference type="ARBA" id="ARBA00026154"/>
    </source>
</evidence>
<feature type="repeat" description="WD" evidence="8">
    <location>
        <begin position="360"/>
        <end position="396"/>
    </location>
</feature>
<dbReference type="OrthoDB" id="16717at2759"/>
<protein>
    <recommendedName>
        <fullName evidence="7 9">Polyadenylation factor subunit 2</fullName>
    </recommendedName>
</protein>
<sequence length="592" mass="64707">MALSSPLSSPSSHEASGSTSKLSPATSVLADDAQPPPAKKIRWRPTQHLRPAAPPPPDQKLIDEMAAQQAAQSLGYEGRRIKKFMQRRTVDYWGTIPRWALRRHTATLVRSAESSTYPIFPSSHQIVNLLPPAAYDNPSTSLATTLIHTSTNKIRCPVNVVRWMPDARRLLTGSTSGEFTLWNGLTFNFETIMQAHDSAVRAFEWSKSGNWLISSDQNGTIKYFQSNMNNLQAFQGHRESVRALSFSPDDARFVSASDDSTMKVWNFDDAREEKSLTGHGWDVKCVEWHRTKGMIVSGSKDNLVKFWDPRSNTVLGTFHGHKNTVQACKWSPDGNMVATASRDQVLKVFDIRAMNEIYTLKGHQKEVCSVDWHPVHQDTLVSGGSEGAVLFWSLRSATPDTPVHTMPDAHESNVWSLQWHPLGHILASGSNDHTTRFWSRARPADGREGAEGKNEEKQRWNAKRGGDDWDDDFIPGLTSANRSFIPQTGDTSASSISVAPSFGVDAMASANAMAAGFGGGAGSNMGHIHPSRLQQQLHPGPPPPPPSDDYIPGLSFNRPPPPQRPPQPPPGGAYGSFYGGGGGGGAGGPGRW</sequence>
<dbReference type="InterPro" id="IPR036322">
    <property type="entry name" value="WD40_repeat_dom_sf"/>
</dbReference>
<evidence type="ECO:0000256" key="5">
    <source>
        <dbReference type="ARBA" id="ARBA00023242"/>
    </source>
</evidence>
<evidence type="ECO:0000256" key="10">
    <source>
        <dbReference type="SAM" id="MobiDB-lite"/>
    </source>
</evidence>
<comment type="function">
    <text evidence="6">Required for 3'-end cleavage and polyadenylation of pre-mRNAs. Also involved in chromosome segregation where it has a role in chromosome attachment to the mitotic spindle.</text>
</comment>
<keyword evidence="12" id="KW-1185">Reference proteome</keyword>
<dbReference type="PANTHER" id="PTHR22836:SF0">
    <property type="entry name" value="PRE-MRNA 3' END PROCESSING PROTEIN WDR33"/>
    <property type="match status" value="1"/>
</dbReference>
<dbReference type="SUPFAM" id="SSF50978">
    <property type="entry name" value="WD40 repeat-like"/>
    <property type="match status" value="1"/>
</dbReference>
<feature type="repeat" description="WD" evidence="8">
    <location>
        <begin position="234"/>
        <end position="275"/>
    </location>
</feature>
<comment type="subcellular location">
    <subcellularLocation>
        <location evidence="1 9">Nucleus</location>
    </subcellularLocation>
</comment>
<evidence type="ECO:0000256" key="4">
    <source>
        <dbReference type="ARBA" id="ARBA00022737"/>
    </source>
</evidence>
<evidence type="ECO:0000256" key="8">
    <source>
        <dbReference type="PROSITE-ProRule" id="PRU00221"/>
    </source>
</evidence>
<feature type="region of interest" description="Disordered" evidence="10">
    <location>
        <begin position="523"/>
        <end position="592"/>
    </location>
</feature>
<proteinExistence type="predicted"/>
<evidence type="ECO:0000256" key="9">
    <source>
        <dbReference type="RuleBase" id="RU369034"/>
    </source>
</evidence>
<feature type="region of interest" description="Disordered" evidence="10">
    <location>
        <begin position="1"/>
        <end position="60"/>
    </location>
</feature>
<dbReference type="PROSITE" id="PS50294">
    <property type="entry name" value="WD_REPEATS_REGION"/>
    <property type="match status" value="5"/>
</dbReference>
<dbReference type="InterPro" id="IPR020472">
    <property type="entry name" value="WD40_PAC1"/>
</dbReference>
<feature type="repeat" description="WD" evidence="8">
    <location>
        <begin position="193"/>
        <end position="225"/>
    </location>
</feature>
<dbReference type="PROSITE" id="PS50082">
    <property type="entry name" value="WD_REPEATS_2"/>
    <property type="match status" value="6"/>
</dbReference>
<dbReference type="Pfam" id="PF00400">
    <property type="entry name" value="WD40"/>
    <property type="match status" value="6"/>
</dbReference>
<dbReference type="Proteomes" id="UP000323386">
    <property type="component" value="Unassembled WGS sequence"/>
</dbReference>
<feature type="region of interest" description="Disordered" evidence="10">
    <location>
        <begin position="442"/>
        <end position="474"/>
    </location>
</feature>
<evidence type="ECO:0000256" key="6">
    <source>
        <dbReference type="ARBA" id="ARBA00025498"/>
    </source>
</evidence>
<keyword evidence="3 9" id="KW-0507">mRNA processing</keyword>
<dbReference type="InterPro" id="IPR015943">
    <property type="entry name" value="WD40/YVTN_repeat-like_dom_sf"/>
</dbReference>
<dbReference type="InterPro" id="IPR001680">
    <property type="entry name" value="WD40_rpt"/>
</dbReference>
<evidence type="ECO:0000256" key="1">
    <source>
        <dbReference type="ARBA" id="ARBA00004123"/>
    </source>
</evidence>
<evidence type="ECO:0000313" key="12">
    <source>
        <dbReference type="Proteomes" id="UP000323386"/>
    </source>
</evidence>
<feature type="compositionally biased region" description="Gly residues" evidence="10">
    <location>
        <begin position="572"/>
        <end position="592"/>
    </location>
</feature>
<evidence type="ECO:0000313" key="11">
    <source>
        <dbReference type="EMBL" id="SPO34653.1"/>
    </source>
</evidence>
<name>A0A5C3EQR3_9BASI</name>
<feature type="repeat" description="WD" evidence="8">
    <location>
        <begin position="318"/>
        <end position="359"/>
    </location>
</feature>
<feature type="compositionally biased region" description="Pro residues" evidence="10">
    <location>
        <begin position="558"/>
        <end position="571"/>
    </location>
</feature>
<feature type="repeat" description="WD" evidence="8">
    <location>
        <begin position="276"/>
        <end position="317"/>
    </location>
</feature>
<dbReference type="GO" id="GO:0031124">
    <property type="term" value="P:mRNA 3'-end processing"/>
    <property type="evidence" value="ECO:0007669"/>
    <property type="project" value="UniProtKB-UniRule"/>
</dbReference>
<dbReference type="InterPro" id="IPR045245">
    <property type="entry name" value="Pfs2-like"/>
</dbReference>
<evidence type="ECO:0000256" key="3">
    <source>
        <dbReference type="ARBA" id="ARBA00022664"/>
    </source>
</evidence>
<keyword evidence="4" id="KW-0677">Repeat</keyword>
<dbReference type="CDD" id="cd00200">
    <property type="entry name" value="WD40"/>
    <property type="match status" value="1"/>
</dbReference>
<dbReference type="AlphaFoldDB" id="A0A5C3EQR3"/>
<dbReference type="EMBL" id="OOIP01000001">
    <property type="protein sequence ID" value="SPO34653.1"/>
    <property type="molecule type" value="Genomic_DNA"/>
</dbReference>
<accession>A0A5C3EQR3</accession>
<dbReference type="PRINTS" id="PR00320">
    <property type="entry name" value="GPROTEINBRPT"/>
</dbReference>
<feature type="compositionally biased region" description="Basic and acidic residues" evidence="10">
    <location>
        <begin position="442"/>
        <end position="467"/>
    </location>
</feature>
<dbReference type="SMART" id="SM00320">
    <property type="entry name" value="WD40"/>
    <property type="match status" value="7"/>
</dbReference>
<dbReference type="FunFam" id="2.130.10.10:FF:000069">
    <property type="entry name" value="WD repeat domain 33"/>
    <property type="match status" value="1"/>
</dbReference>
<dbReference type="PANTHER" id="PTHR22836">
    <property type="entry name" value="WD40 REPEAT PROTEIN"/>
    <property type="match status" value="1"/>
</dbReference>
<keyword evidence="5 9" id="KW-0539">Nucleus</keyword>
<organism evidence="11 12">
    <name type="scientific">Pseudozyma flocculosa</name>
    <dbReference type="NCBI Taxonomy" id="84751"/>
    <lineage>
        <taxon>Eukaryota</taxon>
        <taxon>Fungi</taxon>
        <taxon>Dikarya</taxon>
        <taxon>Basidiomycota</taxon>
        <taxon>Ustilaginomycotina</taxon>
        <taxon>Ustilaginomycetes</taxon>
        <taxon>Ustilaginales</taxon>
        <taxon>Ustilaginaceae</taxon>
        <taxon>Pseudozyma</taxon>
    </lineage>
</organism>